<dbReference type="Proteomes" id="UP001210865">
    <property type="component" value="Chromosome"/>
</dbReference>
<accession>A0ABY7NKT1</accession>
<sequence>MTEPKYTQADLDAVSDNPEWTAADFAEAKPFAEAFPELAQSKRGPQRKPTKVSTTIRLSPDVLDRFKAGGPGWQSRIDDALRKAVGLG</sequence>
<proteinExistence type="predicted"/>
<dbReference type="InterPro" id="IPR025528">
    <property type="entry name" value="BrnA_antitoxin"/>
</dbReference>
<keyword evidence="2" id="KW-1185">Reference proteome</keyword>
<gene>
    <name evidence="1" type="ORF">PBT88_18390</name>
</gene>
<dbReference type="RefSeq" id="WP_270076747.1">
    <property type="nucleotide sequence ID" value="NZ_CP115174.1"/>
</dbReference>
<evidence type="ECO:0000313" key="2">
    <source>
        <dbReference type="Proteomes" id="UP001210865"/>
    </source>
</evidence>
<name>A0ABY7NKT1_9SPHN</name>
<reference evidence="1 2" key="1">
    <citation type="submission" date="2022-12" db="EMBL/GenBank/DDBJ databases">
        <title>Sphingomonas abieness sp. nov., an endophytic bacterium isolated from Abies koreana.</title>
        <authorList>
            <person name="Jiang L."/>
            <person name="Lee J."/>
        </authorList>
    </citation>
    <scope>NUCLEOTIDE SEQUENCE [LARGE SCALE GENOMIC DNA]</scope>
    <source>
        <strain evidence="2">PAMB 00755</strain>
    </source>
</reference>
<dbReference type="Pfam" id="PF14384">
    <property type="entry name" value="BrnA_antitoxin"/>
    <property type="match status" value="1"/>
</dbReference>
<protein>
    <submittedName>
        <fullName evidence="1">BrnA antitoxin family protein</fullName>
    </submittedName>
</protein>
<evidence type="ECO:0000313" key="1">
    <source>
        <dbReference type="EMBL" id="WBO22099.1"/>
    </source>
</evidence>
<dbReference type="EMBL" id="CP115174">
    <property type="protein sequence ID" value="WBO22099.1"/>
    <property type="molecule type" value="Genomic_DNA"/>
</dbReference>
<organism evidence="1 2">
    <name type="scientific">Sphingomonas abietis</name>
    <dbReference type="NCBI Taxonomy" id="3012344"/>
    <lineage>
        <taxon>Bacteria</taxon>
        <taxon>Pseudomonadati</taxon>
        <taxon>Pseudomonadota</taxon>
        <taxon>Alphaproteobacteria</taxon>
        <taxon>Sphingomonadales</taxon>
        <taxon>Sphingomonadaceae</taxon>
        <taxon>Sphingomonas</taxon>
    </lineage>
</organism>